<comment type="caution">
    <text evidence="4">The sequence shown here is derived from an EMBL/GenBank/DDBJ whole genome shotgun (WGS) entry which is preliminary data.</text>
</comment>
<name>A0ABS6YBR5_9BACT</name>
<dbReference type="NCBIfam" id="NF038128">
    <property type="entry name" value="choice_anch_J"/>
    <property type="match status" value="1"/>
</dbReference>
<protein>
    <submittedName>
        <fullName evidence="4">Endonuclease</fullName>
    </submittedName>
</protein>
<dbReference type="GO" id="GO:0004519">
    <property type="term" value="F:endonuclease activity"/>
    <property type="evidence" value="ECO:0007669"/>
    <property type="project" value="UniProtKB-KW"/>
</dbReference>
<dbReference type="InterPro" id="IPR007346">
    <property type="entry name" value="Endonuclease-I"/>
</dbReference>
<keyword evidence="1" id="KW-0378">Hydrolase</keyword>
<evidence type="ECO:0000313" key="4">
    <source>
        <dbReference type="EMBL" id="MBW4768712.1"/>
    </source>
</evidence>
<evidence type="ECO:0000313" key="5">
    <source>
        <dbReference type="Proteomes" id="UP000788426"/>
    </source>
</evidence>
<evidence type="ECO:0000256" key="2">
    <source>
        <dbReference type="SAM" id="MobiDB-lite"/>
    </source>
</evidence>
<keyword evidence="5" id="KW-1185">Reference proteome</keyword>
<proteinExistence type="predicted"/>
<dbReference type="PANTHER" id="PTHR33607:SF2">
    <property type="entry name" value="ENDONUCLEASE-1"/>
    <property type="match status" value="1"/>
</dbReference>
<sequence length="526" mass="59265">MKKNLLFASIIALLSMWSINTFAADRATIAKYYSSLQGLKKEELKKALGSLLRNHKVLGYGKGKGNTWGAFYSTDRMDNNEVLNRYSPEKFIFPSSYNYQAIAGMNIEHSFPKSWWGGTQNDAYKDIHHLYPSSSKDNSQKGNFPMATVTNVKHDSGAGYDKVGSTTIEGQTQNCWEPGDTWKGDFARSYMYMATTYSNLTWKDRGLVTNTNGEYPTLKEWASTLYRQWSKNDKVSEIETKRNDAVYAIQGNRNPFIDYPFISEYIWGDSVNVAFNPLTAVTTASDDSRYGSYAVTPTPSEDESTPTTPEATQDENVIYNLDIDNGWNTLEKNNITLPTGSTYVWTHDKTHKVFKASAFVKKHKLASEALLITPEIDLTNYKDITLDLEHALNFGNHDDLSVEVVVDGTTEVLNIPVWGDGKSYKAVKATGVSLEKYAGKKVKLQFRYKSTTTNCPTWQIKSMSVKGTKVTTGINSTTNDAFAQPNFDEPYELFTIDGMKLDSNNSNYRGIVILKQGNKTWKIYKR</sequence>
<keyword evidence="4" id="KW-0540">Nuclease</keyword>
<reference evidence="4 5" key="1">
    <citation type="submission" date="2021-07" db="EMBL/GenBank/DDBJ databases">
        <title>Genomic diversity and antimicrobial resistance of Prevotella spp. isolated from chronic lung disease airways.</title>
        <authorList>
            <person name="Webb K.A."/>
            <person name="Olagoke O.S."/>
            <person name="Baird T."/>
            <person name="Neill J."/>
            <person name="Pham A."/>
            <person name="Wells T.J."/>
            <person name="Ramsay K.A."/>
            <person name="Bell S.C."/>
            <person name="Sarovich D.S."/>
            <person name="Price E.P."/>
        </authorList>
    </citation>
    <scope>NUCLEOTIDE SEQUENCE [LARGE SCALE GENOMIC DNA]</scope>
    <source>
        <strain evidence="4 5">SCHI0011.S.12</strain>
    </source>
</reference>
<feature type="signal peptide" evidence="3">
    <location>
        <begin position="1"/>
        <end position="23"/>
    </location>
</feature>
<keyword evidence="4" id="KW-0255">Endonuclease</keyword>
<keyword evidence="3" id="KW-0732">Signal</keyword>
<accession>A0ABS6YBR5</accession>
<dbReference type="EMBL" id="JAHXCT010000002">
    <property type="protein sequence ID" value="MBW4768712.1"/>
    <property type="molecule type" value="Genomic_DNA"/>
</dbReference>
<dbReference type="PANTHER" id="PTHR33607">
    <property type="entry name" value="ENDONUCLEASE-1"/>
    <property type="match status" value="1"/>
</dbReference>
<gene>
    <name evidence="4" type="ORF">KZO38_02915</name>
</gene>
<evidence type="ECO:0000256" key="3">
    <source>
        <dbReference type="SAM" id="SignalP"/>
    </source>
</evidence>
<evidence type="ECO:0000256" key="1">
    <source>
        <dbReference type="ARBA" id="ARBA00022801"/>
    </source>
</evidence>
<feature type="chain" id="PRO_5046229648" evidence="3">
    <location>
        <begin position="24"/>
        <end position="526"/>
    </location>
</feature>
<organism evidence="4 5">
    <name type="scientific">Hoylesella nanceiensis</name>
    <dbReference type="NCBI Taxonomy" id="425941"/>
    <lineage>
        <taxon>Bacteria</taxon>
        <taxon>Pseudomonadati</taxon>
        <taxon>Bacteroidota</taxon>
        <taxon>Bacteroidia</taxon>
        <taxon>Bacteroidales</taxon>
        <taxon>Prevotellaceae</taxon>
        <taxon>Hoylesella</taxon>
    </lineage>
</organism>
<feature type="region of interest" description="Disordered" evidence="2">
    <location>
        <begin position="291"/>
        <end position="311"/>
    </location>
</feature>
<dbReference type="Proteomes" id="UP000788426">
    <property type="component" value="Unassembled WGS sequence"/>
</dbReference>
<dbReference type="Pfam" id="PF04231">
    <property type="entry name" value="Endonuclease_1"/>
    <property type="match status" value="1"/>
</dbReference>
<dbReference type="RefSeq" id="WP_219479662.1">
    <property type="nucleotide sequence ID" value="NZ_JAHXCT010000002.1"/>
</dbReference>